<comment type="caution">
    <text evidence="1">The sequence shown here is derived from an EMBL/GenBank/DDBJ whole genome shotgun (WGS) entry which is preliminary data.</text>
</comment>
<evidence type="ECO:0000313" key="1">
    <source>
        <dbReference type="EMBL" id="CAJ0599603.1"/>
    </source>
</evidence>
<sequence>MIVLKREDYVRAVDETLPNTVGGMVLKDSEPKAADLNDDGQLTYEKFVAQLNYNRPKSRKEADREMAYQILSYIGVDRDGKLSQDEIYNFANVYNKVDLHF</sequence>
<dbReference type="SUPFAM" id="SSF47473">
    <property type="entry name" value="EF-hand"/>
    <property type="match status" value="1"/>
</dbReference>
<dbReference type="EMBL" id="CATQJL010000223">
    <property type="protein sequence ID" value="CAJ0599603.1"/>
    <property type="molecule type" value="Genomic_DNA"/>
</dbReference>
<reference evidence="1" key="1">
    <citation type="submission" date="2023-07" db="EMBL/GenBank/DDBJ databases">
        <authorList>
            <consortium name="CYATHOMIX"/>
        </authorList>
    </citation>
    <scope>NUCLEOTIDE SEQUENCE</scope>
    <source>
        <strain evidence="1">N/A</strain>
    </source>
</reference>
<protein>
    <submittedName>
        <fullName evidence="1">Uncharacterized protein</fullName>
    </submittedName>
</protein>
<dbReference type="Gene3D" id="1.10.238.10">
    <property type="entry name" value="EF-hand"/>
    <property type="match status" value="1"/>
</dbReference>
<proteinExistence type="predicted"/>
<gene>
    <name evidence="1" type="ORF">CYNAS_LOCUS11586</name>
</gene>
<dbReference type="InterPro" id="IPR011992">
    <property type="entry name" value="EF-hand-dom_pair"/>
</dbReference>
<organism evidence="1 2">
    <name type="scientific">Cylicocyclus nassatus</name>
    <name type="common">Nematode worm</name>
    <dbReference type="NCBI Taxonomy" id="53992"/>
    <lineage>
        <taxon>Eukaryota</taxon>
        <taxon>Metazoa</taxon>
        <taxon>Ecdysozoa</taxon>
        <taxon>Nematoda</taxon>
        <taxon>Chromadorea</taxon>
        <taxon>Rhabditida</taxon>
        <taxon>Rhabditina</taxon>
        <taxon>Rhabditomorpha</taxon>
        <taxon>Strongyloidea</taxon>
        <taxon>Strongylidae</taxon>
        <taxon>Cylicocyclus</taxon>
    </lineage>
</organism>
<dbReference type="AlphaFoldDB" id="A0AA36GWY7"/>
<evidence type="ECO:0000313" key="2">
    <source>
        <dbReference type="Proteomes" id="UP001176961"/>
    </source>
</evidence>
<dbReference type="Proteomes" id="UP001176961">
    <property type="component" value="Unassembled WGS sequence"/>
</dbReference>
<keyword evidence="2" id="KW-1185">Reference proteome</keyword>
<name>A0AA36GWY7_CYLNA</name>
<accession>A0AA36GWY7</accession>